<dbReference type="AlphaFoldDB" id="A0A1F4UP54"/>
<evidence type="ECO:0000256" key="4">
    <source>
        <dbReference type="ARBA" id="ARBA00035176"/>
    </source>
</evidence>
<dbReference type="NCBIfam" id="TIGR01023">
    <property type="entry name" value="rpmG_bact"/>
    <property type="match status" value="1"/>
</dbReference>
<keyword evidence="2 5" id="KW-0689">Ribosomal protein</keyword>
<evidence type="ECO:0000313" key="7">
    <source>
        <dbReference type="Proteomes" id="UP000178615"/>
    </source>
</evidence>
<dbReference type="Gene3D" id="2.20.28.120">
    <property type="entry name" value="Ribosomal protein L33"/>
    <property type="match status" value="1"/>
</dbReference>
<reference evidence="6 7" key="1">
    <citation type="journal article" date="2016" name="Nat. Commun.">
        <title>Thousands of microbial genomes shed light on interconnected biogeochemical processes in an aquifer system.</title>
        <authorList>
            <person name="Anantharaman K."/>
            <person name="Brown C.T."/>
            <person name="Hug L.A."/>
            <person name="Sharon I."/>
            <person name="Castelle C.J."/>
            <person name="Probst A.J."/>
            <person name="Thomas B.C."/>
            <person name="Singh A."/>
            <person name="Wilkins M.J."/>
            <person name="Karaoz U."/>
            <person name="Brodie E.L."/>
            <person name="Williams K.H."/>
            <person name="Hubbard S.S."/>
            <person name="Banfield J.F."/>
        </authorList>
    </citation>
    <scope>NUCLEOTIDE SEQUENCE [LARGE SCALE GENOMIC DNA]</scope>
</reference>
<dbReference type="HAMAP" id="MF_00294">
    <property type="entry name" value="Ribosomal_bL33"/>
    <property type="match status" value="1"/>
</dbReference>
<dbReference type="PANTHER" id="PTHR43168:SF2">
    <property type="entry name" value="LARGE RIBOSOMAL SUBUNIT PROTEIN BL33C"/>
    <property type="match status" value="1"/>
</dbReference>
<evidence type="ECO:0000256" key="1">
    <source>
        <dbReference type="ARBA" id="ARBA00007596"/>
    </source>
</evidence>
<evidence type="ECO:0000256" key="5">
    <source>
        <dbReference type="HAMAP-Rule" id="MF_00294"/>
    </source>
</evidence>
<keyword evidence="3 5" id="KW-0687">Ribonucleoprotein</keyword>
<dbReference type="GO" id="GO:1990904">
    <property type="term" value="C:ribonucleoprotein complex"/>
    <property type="evidence" value="ECO:0007669"/>
    <property type="project" value="UniProtKB-KW"/>
</dbReference>
<dbReference type="GO" id="GO:0006412">
    <property type="term" value="P:translation"/>
    <property type="evidence" value="ECO:0007669"/>
    <property type="project" value="UniProtKB-UniRule"/>
</dbReference>
<protein>
    <recommendedName>
        <fullName evidence="4 5">Large ribosomal subunit protein bL33</fullName>
    </recommendedName>
</protein>
<dbReference type="NCBIfam" id="NF001860">
    <property type="entry name" value="PRK00595.1"/>
    <property type="match status" value="1"/>
</dbReference>
<dbReference type="GO" id="GO:0005840">
    <property type="term" value="C:ribosome"/>
    <property type="evidence" value="ECO:0007669"/>
    <property type="project" value="UniProtKB-KW"/>
</dbReference>
<name>A0A1F4UP54_UNCKA</name>
<dbReference type="GO" id="GO:0003735">
    <property type="term" value="F:structural constituent of ribosome"/>
    <property type="evidence" value="ECO:0007669"/>
    <property type="project" value="InterPro"/>
</dbReference>
<organism evidence="6 7">
    <name type="scientific">candidate division WWE3 bacterium RBG_19FT_COMBO_34_6</name>
    <dbReference type="NCBI Taxonomy" id="1802612"/>
    <lineage>
        <taxon>Bacteria</taxon>
        <taxon>Katanobacteria</taxon>
    </lineage>
</organism>
<dbReference type="Proteomes" id="UP000178615">
    <property type="component" value="Unassembled WGS sequence"/>
</dbReference>
<evidence type="ECO:0000256" key="2">
    <source>
        <dbReference type="ARBA" id="ARBA00022980"/>
    </source>
</evidence>
<dbReference type="InterPro" id="IPR001705">
    <property type="entry name" value="Ribosomal_bL33"/>
</dbReference>
<dbReference type="GO" id="GO:0005737">
    <property type="term" value="C:cytoplasm"/>
    <property type="evidence" value="ECO:0007669"/>
    <property type="project" value="UniProtKB-ARBA"/>
</dbReference>
<dbReference type="NCBIfam" id="NF001764">
    <property type="entry name" value="PRK00504.1"/>
    <property type="match status" value="1"/>
</dbReference>
<proteinExistence type="inferred from homology"/>
<evidence type="ECO:0000313" key="6">
    <source>
        <dbReference type="EMBL" id="OGC45983.1"/>
    </source>
</evidence>
<evidence type="ECO:0000256" key="3">
    <source>
        <dbReference type="ARBA" id="ARBA00023274"/>
    </source>
</evidence>
<sequence length="59" mass="6918">MAKKKKGNRILIGLECTVSGIRTYITQKNKLNSPDKLEIMKYNPKLRKYTLHKEITKLK</sequence>
<comment type="similarity">
    <text evidence="1 5">Belongs to the bacterial ribosomal protein bL33 family.</text>
</comment>
<dbReference type="InterPro" id="IPR011332">
    <property type="entry name" value="Ribosomal_zn-bd"/>
</dbReference>
<accession>A0A1F4UP54</accession>
<dbReference type="Pfam" id="PF00471">
    <property type="entry name" value="Ribosomal_L33"/>
    <property type="match status" value="1"/>
</dbReference>
<comment type="caution">
    <text evidence="6">The sequence shown here is derived from an EMBL/GenBank/DDBJ whole genome shotgun (WGS) entry which is preliminary data.</text>
</comment>
<gene>
    <name evidence="5" type="primary">rpmG</name>
    <name evidence="6" type="ORF">A2V49_01915</name>
</gene>
<dbReference type="EMBL" id="MEUV01000017">
    <property type="protein sequence ID" value="OGC45983.1"/>
    <property type="molecule type" value="Genomic_DNA"/>
</dbReference>
<dbReference type="SUPFAM" id="SSF57829">
    <property type="entry name" value="Zn-binding ribosomal proteins"/>
    <property type="match status" value="1"/>
</dbReference>
<dbReference type="PANTHER" id="PTHR43168">
    <property type="entry name" value="50S RIBOSOMAL PROTEIN L33, CHLOROPLASTIC"/>
    <property type="match status" value="1"/>
</dbReference>
<dbReference type="InterPro" id="IPR038584">
    <property type="entry name" value="Ribosomal_bL33_sf"/>
</dbReference>